<dbReference type="PANTHER" id="PTHR17598:SF13">
    <property type="entry name" value="DNA POLYMERASE DELTA SUBUNIT 3"/>
    <property type="match status" value="1"/>
</dbReference>
<reference evidence="6 7" key="1">
    <citation type="submission" date="2024-07" db="EMBL/GenBank/DDBJ databases">
        <title>Enhanced genomic and transcriptomic resources for Trichinella pseudospiralis and T. spiralis underpin the discovery of pronounced molecular differences between stages and species.</title>
        <authorList>
            <person name="Pasi K.K."/>
            <person name="La Rosa G."/>
            <person name="Gomez-Morales M.A."/>
            <person name="Tosini F."/>
            <person name="Sumanam S."/>
            <person name="Young N.D."/>
            <person name="Chang B.C."/>
            <person name="Robin G.B."/>
        </authorList>
    </citation>
    <scope>NUCLEOTIDE SEQUENCE [LARGE SCALE GENOMIC DNA]</scope>
    <source>
        <strain evidence="6">ISS534</strain>
    </source>
</reference>
<feature type="region of interest" description="Disordered" evidence="5">
    <location>
        <begin position="138"/>
        <end position="297"/>
    </location>
</feature>
<keyword evidence="3" id="KW-0235">DNA replication</keyword>
<proteinExistence type="predicted"/>
<evidence type="ECO:0000256" key="3">
    <source>
        <dbReference type="ARBA" id="ARBA00022705"/>
    </source>
</evidence>
<organism evidence="6 7">
    <name type="scientific">Trichinella spiralis</name>
    <name type="common">Trichina worm</name>
    <dbReference type="NCBI Taxonomy" id="6334"/>
    <lineage>
        <taxon>Eukaryota</taxon>
        <taxon>Metazoa</taxon>
        <taxon>Ecdysozoa</taxon>
        <taxon>Nematoda</taxon>
        <taxon>Enoplea</taxon>
        <taxon>Dorylaimia</taxon>
        <taxon>Trichinellida</taxon>
        <taxon>Trichinellidae</taxon>
        <taxon>Trichinella</taxon>
    </lineage>
</organism>
<evidence type="ECO:0000256" key="2">
    <source>
        <dbReference type="ARBA" id="ARBA00017589"/>
    </source>
</evidence>
<feature type="compositionally biased region" description="Polar residues" evidence="5">
    <location>
        <begin position="272"/>
        <end position="291"/>
    </location>
</feature>
<accession>A0ABR3KQS9</accession>
<comment type="subcellular location">
    <subcellularLocation>
        <location evidence="1">Nucleus</location>
    </subcellularLocation>
</comment>
<evidence type="ECO:0000313" key="6">
    <source>
        <dbReference type="EMBL" id="KAL1241795.1"/>
    </source>
</evidence>
<evidence type="ECO:0000256" key="5">
    <source>
        <dbReference type="SAM" id="MobiDB-lite"/>
    </source>
</evidence>
<dbReference type="Proteomes" id="UP001558632">
    <property type="component" value="Unassembled WGS sequence"/>
</dbReference>
<dbReference type="InterPro" id="IPR041913">
    <property type="entry name" value="POLD3_sf"/>
</dbReference>
<dbReference type="EMBL" id="JBEUSY010000240">
    <property type="protein sequence ID" value="KAL1241795.1"/>
    <property type="molecule type" value="Genomic_DNA"/>
</dbReference>
<keyword evidence="7" id="KW-1185">Reference proteome</keyword>
<dbReference type="PANTHER" id="PTHR17598">
    <property type="entry name" value="DNA POLYMERASE DELTA SUBUNIT 3"/>
    <property type="match status" value="1"/>
</dbReference>
<gene>
    <name evidence="6" type="ORF">TSPI_00130</name>
</gene>
<evidence type="ECO:0000256" key="1">
    <source>
        <dbReference type="ARBA" id="ARBA00004123"/>
    </source>
</evidence>
<evidence type="ECO:0000256" key="4">
    <source>
        <dbReference type="ARBA" id="ARBA00023242"/>
    </source>
</evidence>
<keyword evidence="4" id="KW-0539">Nucleus</keyword>
<evidence type="ECO:0000313" key="7">
    <source>
        <dbReference type="Proteomes" id="UP001558632"/>
    </source>
</evidence>
<dbReference type="Gene3D" id="3.90.1030.20">
    <property type="entry name" value="DNA polymerase delta, p66 (Cdc27) subunit, wHTH domain"/>
    <property type="match status" value="1"/>
</dbReference>
<sequence length="364" mass="41686">MNSRDRLTLDEAVFAEKRQVTFLWLSGQLNVHVNKAKELLKQYYIDHLSEKNITAVFYLSGYKYLGVHRILRIFYAREEHLDLLKSHLDEILSCHIYSVQCCPLKDICGLFASDMQSIMPSNDLLPILPLHIGYSESRTEQSKTNEQQSTAKKCKAPKVVESTAEAGQFESQREQTEQKKRKADDALLKASGEKEKMQKISSKKGKDRQKGETWIRSNKKGKRNKKVEEEKLVHIGRGRSSTPSDDENDQQNVEADLINDDEEEIKLHKRNQNTADDVDLNSSGESETNNPGPARIKRMKTTYKTYIDDKGYLVSKRIREMETVDADKCDVIDKHTDVADNKKLTSTVKGPKKQTSLASFWKKS</sequence>
<name>A0ABR3KQS9_TRISP</name>
<comment type="caution">
    <text evidence="6">The sequence shown here is derived from an EMBL/GenBank/DDBJ whole genome shotgun (WGS) entry which is preliminary data.</text>
</comment>
<protein>
    <recommendedName>
        <fullName evidence="2">DNA polymerase delta subunit 3</fullName>
    </recommendedName>
</protein>
<dbReference type="InterPro" id="IPR019038">
    <property type="entry name" value="POLD3"/>
</dbReference>
<dbReference type="Pfam" id="PF09507">
    <property type="entry name" value="CDC27"/>
    <property type="match status" value="1"/>
</dbReference>
<feature type="compositionally biased region" description="Basic and acidic residues" evidence="5">
    <location>
        <begin position="171"/>
        <end position="198"/>
    </location>
</feature>